<dbReference type="OrthoDB" id="369835at2"/>
<dbReference type="PROSITE" id="PS50885">
    <property type="entry name" value="HAMP"/>
    <property type="match status" value="1"/>
</dbReference>
<dbReference type="SMART" id="SM00304">
    <property type="entry name" value="HAMP"/>
    <property type="match status" value="1"/>
</dbReference>
<proteinExistence type="inferred from homology"/>
<dbReference type="SUPFAM" id="SSF58104">
    <property type="entry name" value="Methyl-accepting chemotaxis protein (MCP) signaling domain"/>
    <property type="match status" value="1"/>
</dbReference>
<feature type="transmembrane region" description="Helical" evidence="7">
    <location>
        <begin position="14"/>
        <end position="35"/>
    </location>
</feature>
<keyword evidence="2" id="KW-1003">Cell membrane</keyword>
<feature type="domain" description="Methyl-accepting transducer" evidence="8">
    <location>
        <begin position="295"/>
        <end position="531"/>
    </location>
</feature>
<comment type="caution">
    <text evidence="10">The sequence shown here is derived from an EMBL/GenBank/DDBJ whole genome shotgun (WGS) entry which is preliminary data.</text>
</comment>
<evidence type="ECO:0000256" key="4">
    <source>
        <dbReference type="ARBA" id="ARBA00023224"/>
    </source>
</evidence>
<organism evidence="10 11">
    <name type="scientific">Paenibacillus terrae</name>
    <dbReference type="NCBI Taxonomy" id="159743"/>
    <lineage>
        <taxon>Bacteria</taxon>
        <taxon>Bacillati</taxon>
        <taxon>Bacillota</taxon>
        <taxon>Bacilli</taxon>
        <taxon>Bacillales</taxon>
        <taxon>Paenibacillaceae</taxon>
        <taxon>Paenibacillus</taxon>
    </lineage>
</organism>
<dbReference type="InterPro" id="IPR003660">
    <property type="entry name" value="HAMP_dom"/>
</dbReference>
<name>A0A0D7WW13_9BACL</name>
<dbReference type="InterPro" id="IPR004089">
    <property type="entry name" value="MCPsignal_dom"/>
</dbReference>
<dbReference type="EMBL" id="JTHP01000065">
    <property type="protein sequence ID" value="KJD43184.1"/>
    <property type="molecule type" value="Genomic_DNA"/>
</dbReference>
<dbReference type="SMART" id="SM00283">
    <property type="entry name" value="MA"/>
    <property type="match status" value="1"/>
</dbReference>
<dbReference type="Pfam" id="PF00672">
    <property type="entry name" value="HAMP"/>
    <property type="match status" value="1"/>
</dbReference>
<keyword evidence="3 7" id="KW-0472">Membrane</keyword>
<gene>
    <name evidence="10" type="ORF">QD47_24125</name>
</gene>
<dbReference type="GO" id="GO:0007165">
    <property type="term" value="P:signal transduction"/>
    <property type="evidence" value="ECO:0007669"/>
    <property type="project" value="UniProtKB-KW"/>
</dbReference>
<accession>A0A0D7WW13</accession>
<dbReference type="GO" id="GO:0005886">
    <property type="term" value="C:plasma membrane"/>
    <property type="evidence" value="ECO:0007669"/>
    <property type="project" value="UniProtKB-SubCell"/>
</dbReference>
<sequence length="589" mass="63889">MKKWSSLSFFTKNLLLSFFNIVLIGLVLIVSSYLIQRTILIDQLHGQVEKITLKWAEGINVNEVSQAVQEKSYDGPVQAKLRAYLDNITATNPNISQAYIFGTELEDGDKTSIVAMPTALREAFEKDKLGVGGMYKQPSVVVEGVSHMLDTGKPTFTSFYDDSFGTWTTLTYPLKDSSGKIFAYFAVDADAGAVPAGLTKLLISGTTILAAFLLICLALQYWVVKRTLSPIKQLMYGISEVSRGNLDVQIQAGQDDLGVVNRNFNDMVSHINSIMTKVKLTTDEVNESAKELLAICEQNGINSNIINQNINEITKNIRSQEKATGDSARAMAEMASVIQNIAASSTTVAEEANSVEKRSNEGNEIMGKVSSQMHLITNTVTNTSRIIKLLNDRSQEIGNIIGTISGISSQTNLLALNASIEAARVGEEGKGFAVVASEVRKLAEQTADATKQITPLIEEIQSEIGQAVKSMEQGNVEAQSGIVVAGQAGELFNNILQATKTVAWQIQEVSSATEEISASTQEMTATADELSSTVSKTANNSVHIVQTVEEQKASLDSIIESSHKLSSMSEELQEITSYFKIADPNRTKS</sequence>
<keyword evidence="7" id="KW-1133">Transmembrane helix</keyword>
<evidence type="ECO:0000256" key="3">
    <source>
        <dbReference type="ARBA" id="ARBA00023136"/>
    </source>
</evidence>
<evidence type="ECO:0000313" key="10">
    <source>
        <dbReference type="EMBL" id="KJD43184.1"/>
    </source>
</evidence>
<keyword evidence="4 6" id="KW-0807">Transducer</keyword>
<dbReference type="RefSeq" id="WP_044648511.1">
    <property type="nucleotide sequence ID" value="NZ_JTHP01000065.1"/>
</dbReference>
<reference evidence="10 11" key="1">
    <citation type="submission" date="2014-11" db="EMBL/GenBank/DDBJ databases">
        <title>Draft Genome Sequences of Paenibacillus polymyxa NRRL B-30509 and Paenibacillus terrae NRRL B-30644, Strains from a Poultry Environment that Produce Tridecaptin A and Paenicidins.</title>
        <authorList>
            <person name="van Belkum M.J."/>
            <person name="Lohans C.T."/>
            <person name="Vederas J.C."/>
        </authorList>
    </citation>
    <scope>NUCLEOTIDE SEQUENCE [LARGE SCALE GENOMIC DNA]</scope>
    <source>
        <strain evidence="10 11">NRRL B-30644</strain>
    </source>
</reference>
<evidence type="ECO:0000256" key="1">
    <source>
        <dbReference type="ARBA" id="ARBA00004236"/>
    </source>
</evidence>
<dbReference type="Gene3D" id="6.10.340.10">
    <property type="match status" value="1"/>
</dbReference>
<evidence type="ECO:0000256" key="2">
    <source>
        <dbReference type="ARBA" id="ARBA00022475"/>
    </source>
</evidence>
<evidence type="ECO:0000256" key="6">
    <source>
        <dbReference type="PROSITE-ProRule" id="PRU00284"/>
    </source>
</evidence>
<dbReference type="AlphaFoldDB" id="A0A0D7WW13"/>
<dbReference type="PANTHER" id="PTHR32089:SF114">
    <property type="entry name" value="METHYL-ACCEPTING CHEMOTAXIS PROTEIN MCPB"/>
    <property type="match status" value="1"/>
</dbReference>
<evidence type="ECO:0000259" key="8">
    <source>
        <dbReference type="PROSITE" id="PS50111"/>
    </source>
</evidence>
<dbReference type="PROSITE" id="PS50111">
    <property type="entry name" value="CHEMOTAXIS_TRANSDUC_2"/>
    <property type="match status" value="1"/>
</dbReference>
<dbReference type="Proteomes" id="UP000032534">
    <property type="component" value="Unassembled WGS sequence"/>
</dbReference>
<evidence type="ECO:0000256" key="5">
    <source>
        <dbReference type="ARBA" id="ARBA00029447"/>
    </source>
</evidence>
<keyword evidence="11" id="KW-1185">Reference proteome</keyword>
<dbReference type="CDD" id="cd11386">
    <property type="entry name" value="MCP_signal"/>
    <property type="match status" value="1"/>
</dbReference>
<feature type="domain" description="HAMP" evidence="9">
    <location>
        <begin position="225"/>
        <end position="276"/>
    </location>
</feature>
<feature type="transmembrane region" description="Helical" evidence="7">
    <location>
        <begin position="201"/>
        <end position="223"/>
    </location>
</feature>
<keyword evidence="7" id="KW-0812">Transmembrane</keyword>
<comment type="similarity">
    <text evidence="5">Belongs to the methyl-accepting chemotaxis (MCP) protein family.</text>
</comment>
<dbReference type="PATRIC" id="fig|159743.3.peg.5353"/>
<evidence type="ECO:0000313" key="11">
    <source>
        <dbReference type="Proteomes" id="UP000032534"/>
    </source>
</evidence>
<protein>
    <submittedName>
        <fullName evidence="10">Chemotaxis protein</fullName>
    </submittedName>
</protein>
<dbReference type="CDD" id="cd06225">
    <property type="entry name" value="HAMP"/>
    <property type="match status" value="1"/>
</dbReference>
<evidence type="ECO:0000259" key="9">
    <source>
        <dbReference type="PROSITE" id="PS50885"/>
    </source>
</evidence>
<dbReference type="PANTHER" id="PTHR32089">
    <property type="entry name" value="METHYL-ACCEPTING CHEMOTAXIS PROTEIN MCPB"/>
    <property type="match status" value="1"/>
</dbReference>
<comment type="subcellular location">
    <subcellularLocation>
        <location evidence="1">Cell membrane</location>
    </subcellularLocation>
</comment>
<dbReference type="Gene3D" id="1.10.287.950">
    <property type="entry name" value="Methyl-accepting chemotaxis protein"/>
    <property type="match status" value="1"/>
</dbReference>
<evidence type="ECO:0000256" key="7">
    <source>
        <dbReference type="SAM" id="Phobius"/>
    </source>
</evidence>
<dbReference type="Pfam" id="PF00015">
    <property type="entry name" value="MCPsignal"/>
    <property type="match status" value="1"/>
</dbReference>